<dbReference type="EMBL" id="VTFX01000006">
    <property type="protein sequence ID" value="KAD3456003.1"/>
    <property type="molecule type" value="Genomic_DNA"/>
</dbReference>
<evidence type="ECO:0000313" key="5">
    <source>
        <dbReference type="EMBL" id="KAD3456003.1"/>
    </source>
</evidence>
<comment type="caution">
    <text evidence="5">The sequence shown here is derived from an EMBL/GenBank/DDBJ whole genome shotgun (WGS) entry which is preliminary data.</text>
</comment>
<organism evidence="5 6">
    <name type="scientific">Arthrobacter yangruifuii</name>
    <dbReference type="NCBI Taxonomy" id="2606616"/>
    <lineage>
        <taxon>Bacteria</taxon>
        <taxon>Bacillati</taxon>
        <taxon>Actinomycetota</taxon>
        <taxon>Actinomycetes</taxon>
        <taxon>Micrococcales</taxon>
        <taxon>Micrococcaceae</taxon>
        <taxon>Arthrobacter</taxon>
    </lineage>
</organism>
<comment type="similarity">
    <text evidence="1 4">Belongs to the short-chain dehydrogenases/reductases (SDR) family.</text>
</comment>
<evidence type="ECO:0000256" key="3">
    <source>
        <dbReference type="ARBA" id="ARBA00023002"/>
    </source>
</evidence>
<dbReference type="AlphaFoldDB" id="A0A5N6MEB3"/>
<keyword evidence="3" id="KW-0560">Oxidoreductase</keyword>
<keyword evidence="2" id="KW-0521">NADP</keyword>
<dbReference type="PRINTS" id="PR00080">
    <property type="entry name" value="SDRFAMILY"/>
</dbReference>
<keyword evidence="6" id="KW-1185">Reference proteome</keyword>
<reference evidence="5 6" key="1">
    <citation type="submission" date="2019-08" db="EMBL/GenBank/DDBJ databases">
        <title>Arthrobacter sp. nov., isolated from plateau pika and Tibetan wild ass.</title>
        <authorList>
            <person name="Ge Y."/>
        </authorList>
    </citation>
    <scope>NUCLEOTIDE SEQUENCE [LARGE SCALE GENOMIC DNA]</scope>
    <source>
        <strain evidence="5 6">785</strain>
    </source>
</reference>
<dbReference type="PANTHER" id="PTHR43490">
    <property type="entry name" value="(+)-NEOMENTHOL DEHYDROGENASE"/>
    <property type="match status" value="1"/>
</dbReference>
<gene>
    <name evidence="5" type="ORF">GD627_14940</name>
</gene>
<name>A0A5N6MEB3_9MICC</name>
<dbReference type="SUPFAM" id="SSF51735">
    <property type="entry name" value="NAD(P)-binding Rossmann-fold domains"/>
    <property type="match status" value="1"/>
</dbReference>
<evidence type="ECO:0000256" key="1">
    <source>
        <dbReference type="ARBA" id="ARBA00006484"/>
    </source>
</evidence>
<proteinExistence type="inferred from homology"/>
<dbReference type="InterPro" id="IPR002347">
    <property type="entry name" value="SDR_fam"/>
</dbReference>
<dbReference type="PRINTS" id="PR00081">
    <property type="entry name" value="GDHRDH"/>
</dbReference>
<dbReference type="Pfam" id="PF00106">
    <property type="entry name" value="adh_short"/>
    <property type="match status" value="1"/>
</dbReference>
<evidence type="ECO:0000256" key="4">
    <source>
        <dbReference type="RuleBase" id="RU000363"/>
    </source>
</evidence>
<evidence type="ECO:0000313" key="6">
    <source>
        <dbReference type="Proteomes" id="UP000326852"/>
    </source>
</evidence>
<dbReference type="Gene3D" id="3.40.50.720">
    <property type="entry name" value="NAD(P)-binding Rossmann-like Domain"/>
    <property type="match status" value="1"/>
</dbReference>
<dbReference type="InterPro" id="IPR020904">
    <property type="entry name" value="Sc_DH/Rdtase_CS"/>
</dbReference>
<dbReference type="PANTHER" id="PTHR43490:SF99">
    <property type="entry name" value="SHORT-CHAIN DEHYDROGENASE_REDUCTASE"/>
    <property type="match status" value="1"/>
</dbReference>
<dbReference type="RefSeq" id="WP_152273198.1">
    <property type="nucleotide sequence ID" value="NZ_VTFX01000006.1"/>
</dbReference>
<protein>
    <submittedName>
        <fullName evidence="5">SDR family NAD(P)-dependent oxidoreductase</fullName>
    </submittedName>
</protein>
<dbReference type="GO" id="GO:0016491">
    <property type="term" value="F:oxidoreductase activity"/>
    <property type="evidence" value="ECO:0007669"/>
    <property type="project" value="UniProtKB-KW"/>
</dbReference>
<dbReference type="PROSITE" id="PS00061">
    <property type="entry name" value="ADH_SHORT"/>
    <property type="match status" value="1"/>
</dbReference>
<evidence type="ECO:0000256" key="2">
    <source>
        <dbReference type="ARBA" id="ARBA00022857"/>
    </source>
</evidence>
<sequence>MTTTLITGANKGLGYETARRLLEAGHTVWMGARDEIRGREAAEALGGTFVQLDVTDDSSVEAAAKTVAAAGGVDVLVNNAGIPGPYAPAEELTAADAEAVYGTNVVGIVRVMHAFLPLLRESTEGTVVNVTSGVGSFGFAHDPERVESTVVMPLYTSSKSAVTMLTVQYAKAFPELRINAADPGYTATDFNGRQGTQTIFEGTDAIVELATRGGSGPTGTFIDRSGAAPF</sequence>
<accession>A0A5N6MEB3</accession>
<dbReference type="InterPro" id="IPR036291">
    <property type="entry name" value="NAD(P)-bd_dom_sf"/>
</dbReference>
<dbReference type="Proteomes" id="UP000326852">
    <property type="component" value="Unassembled WGS sequence"/>
</dbReference>